<dbReference type="STRING" id="883114.HMPREF9709_00747"/>
<proteinExistence type="predicted"/>
<keyword evidence="1" id="KW-0175">Coiled coil</keyword>
<dbReference type="EMBL" id="AGEI01000020">
    <property type="protein sequence ID" value="EHR34440.1"/>
    <property type="molecule type" value="Genomic_DNA"/>
</dbReference>
<organism evidence="2 3">
    <name type="scientific">Helcococcus kunzii ATCC 51366</name>
    <dbReference type="NCBI Taxonomy" id="883114"/>
    <lineage>
        <taxon>Bacteria</taxon>
        <taxon>Bacillati</taxon>
        <taxon>Bacillota</taxon>
        <taxon>Tissierellia</taxon>
        <taxon>Tissierellales</taxon>
        <taxon>Peptoniphilaceae</taxon>
        <taxon>Helcococcus</taxon>
    </lineage>
</organism>
<gene>
    <name evidence="2" type="ORF">HMPREF9709_00747</name>
</gene>
<protein>
    <submittedName>
        <fullName evidence="2">Uncharacterized protein</fullName>
    </submittedName>
</protein>
<name>H3NN36_9FIRM</name>
<keyword evidence="3" id="KW-1185">Reference proteome</keyword>
<evidence type="ECO:0000256" key="1">
    <source>
        <dbReference type="SAM" id="Coils"/>
    </source>
</evidence>
<feature type="coiled-coil region" evidence="1">
    <location>
        <begin position="25"/>
        <end position="52"/>
    </location>
</feature>
<reference evidence="2 3" key="1">
    <citation type="submission" date="2012-01" db="EMBL/GenBank/DDBJ databases">
        <title>The Genome Sequence of Helcococcus kunzii ATCC 51366.</title>
        <authorList>
            <consortium name="The Broad Institute Genome Sequencing Platform"/>
            <person name="Earl A."/>
            <person name="Ward D."/>
            <person name="Feldgarden M."/>
            <person name="Gevers D."/>
            <person name="Huys G."/>
            <person name="Young S.K."/>
            <person name="Zeng Q."/>
            <person name="Gargeya S."/>
            <person name="Fitzgerald M."/>
            <person name="Haas B."/>
            <person name="Abouelleil A."/>
            <person name="Alvarado L."/>
            <person name="Arachchi H.M."/>
            <person name="Berlin A."/>
            <person name="Chapman S.B."/>
            <person name="Gearin G."/>
            <person name="Goldberg J."/>
            <person name="Griggs A."/>
            <person name="Gujja S."/>
            <person name="Hansen M."/>
            <person name="Heiman D."/>
            <person name="Howarth C."/>
            <person name="Larimer J."/>
            <person name="Lui A."/>
            <person name="MacDonald P.J.P."/>
            <person name="McCowen C."/>
            <person name="Montmayeur A."/>
            <person name="Murphy C."/>
            <person name="Neiman D."/>
            <person name="Pearson M."/>
            <person name="Priest M."/>
            <person name="Roberts A."/>
            <person name="Saif S."/>
            <person name="Shea T."/>
            <person name="Sisk P."/>
            <person name="Stolte C."/>
            <person name="Sykes S."/>
            <person name="Wortman J."/>
            <person name="Nusbaum C."/>
            <person name="Birren B."/>
        </authorList>
    </citation>
    <scope>NUCLEOTIDE SEQUENCE [LARGE SCALE GENOMIC DNA]</scope>
    <source>
        <strain evidence="2 3">ATCC 51366</strain>
    </source>
</reference>
<dbReference type="AlphaFoldDB" id="H3NN36"/>
<dbReference type="RefSeq" id="WP_005398094.1">
    <property type="nucleotide sequence ID" value="NZ_JH601088.1"/>
</dbReference>
<evidence type="ECO:0000313" key="2">
    <source>
        <dbReference type="EMBL" id="EHR34440.1"/>
    </source>
</evidence>
<dbReference type="Proteomes" id="UP000004191">
    <property type="component" value="Unassembled WGS sequence"/>
</dbReference>
<dbReference type="GeneID" id="96998750"/>
<accession>H3NN36</accession>
<sequence>MFNKKEKLIIILLATVSLILLFFRIGDLTEKIEQQNKAIQDTQKNINTSINNLKASLKKPNITQGEDATTELLYSFNKFDTEKNKVVANFSVSPKEFNKNLETYLISDGQAFQLKKKDYVFKGSRAFSLNDKFINVISYVLDDVTRTDAVNPEIYDTKVGELILPKMSVSVKNFTDSIAQDTFNANLIFKLQVKDAKEQFVEKNEQKTANFNQFEINLKKNDELVYTEKFDMNLPSTLLDFHEVKLSTDFTYTDKIEIYYSLVDDFNLTHKKNILLYENMKKQTVPDVVQVFGKNPNEVLYEYK</sequence>
<evidence type="ECO:0000313" key="3">
    <source>
        <dbReference type="Proteomes" id="UP000004191"/>
    </source>
</evidence>
<dbReference type="HOGENOM" id="CLU_914562_0_0_9"/>
<comment type="caution">
    <text evidence="2">The sequence shown here is derived from an EMBL/GenBank/DDBJ whole genome shotgun (WGS) entry which is preliminary data.</text>
</comment>